<dbReference type="Gene3D" id="3.30.420.10">
    <property type="entry name" value="Ribonuclease H-like superfamily/Ribonuclease H"/>
    <property type="match status" value="1"/>
</dbReference>
<dbReference type="PANTHER" id="PTHR23022:SF134">
    <property type="entry name" value="TRANSPOSABLE ELEMENT TC1 TRANSPOSASE"/>
    <property type="match status" value="1"/>
</dbReference>
<evidence type="ECO:0000259" key="3">
    <source>
        <dbReference type="Pfam" id="PF13358"/>
    </source>
</evidence>
<dbReference type="InterPro" id="IPR036388">
    <property type="entry name" value="WH-like_DNA-bd_sf"/>
</dbReference>
<evidence type="ECO:0000313" key="4">
    <source>
        <dbReference type="EMBL" id="CAH2100838.1"/>
    </source>
</evidence>
<dbReference type="Gene3D" id="1.10.10.10">
    <property type="entry name" value="Winged helix-like DNA-binding domain superfamily/Winged helix DNA-binding domain"/>
    <property type="match status" value="1"/>
</dbReference>
<dbReference type="InterPro" id="IPR002492">
    <property type="entry name" value="Transposase_Tc1-like"/>
</dbReference>
<accession>A0AAU9UNS7</accession>
<organism evidence="4 5">
    <name type="scientific">Euphydryas editha</name>
    <name type="common">Edith's checkerspot</name>
    <dbReference type="NCBI Taxonomy" id="104508"/>
    <lineage>
        <taxon>Eukaryota</taxon>
        <taxon>Metazoa</taxon>
        <taxon>Ecdysozoa</taxon>
        <taxon>Arthropoda</taxon>
        <taxon>Hexapoda</taxon>
        <taxon>Insecta</taxon>
        <taxon>Pterygota</taxon>
        <taxon>Neoptera</taxon>
        <taxon>Endopterygota</taxon>
        <taxon>Lepidoptera</taxon>
        <taxon>Glossata</taxon>
        <taxon>Ditrysia</taxon>
        <taxon>Papilionoidea</taxon>
        <taxon>Nymphalidae</taxon>
        <taxon>Nymphalinae</taxon>
        <taxon>Euphydryas</taxon>
    </lineage>
</organism>
<comment type="caution">
    <text evidence="4">The sequence shown here is derived from an EMBL/GenBank/DDBJ whole genome shotgun (WGS) entry which is preliminary data.</text>
</comment>
<dbReference type="GO" id="GO:0015074">
    <property type="term" value="P:DNA integration"/>
    <property type="evidence" value="ECO:0007669"/>
    <property type="project" value="InterPro"/>
</dbReference>
<dbReference type="Proteomes" id="UP001153954">
    <property type="component" value="Unassembled WGS sequence"/>
</dbReference>
<feature type="domain" description="Transposase Tc1-like" evidence="2">
    <location>
        <begin position="66"/>
        <end position="135"/>
    </location>
</feature>
<evidence type="ECO:0000313" key="5">
    <source>
        <dbReference type="Proteomes" id="UP001153954"/>
    </source>
</evidence>
<proteinExistence type="predicted"/>
<dbReference type="PANTHER" id="PTHR23022">
    <property type="entry name" value="TRANSPOSABLE ELEMENT-RELATED"/>
    <property type="match status" value="1"/>
</dbReference>
<name>A0AAU9UNS7_EUPED</name>
<dbReference type="Pfam" id="PF01498">
    <property type="entry name" value="HTH_Tnp_Tc3_2"/>
    <property type="match status" value="1"/>
</dbReference>
<reference evidence="4" key="1">
    <citation type="submission" date="2022-03" db="EMBL/GenBank/DDBJ databases">
        <authorList>
            <person name="Tunstrom K."/>
        </authorList>
    </citation>
    <scope>NUCLEOTIDE SEQUENCE</scope>
</reference>
<dbReference type="InterPro" id="IPR052338">
    <property type="entry name" value="Transposase_5"/>
</dbReference>
<protein>
    <recommendedName>
        <fullName evidence="6">Transposase</fullName>
    </recommendedName>
</protein>
<evidence type="ECO:0000256" key="1">
    <source>
        <dbReference type="ARBA" id="ARBA00004123"/>
    </source>
</evidence>
<dbReference type="Pfam" id="PF13551">
    <property type="entry name" value="HTH_29"/>
    <property type="match status" value="1"/>
</dbReference>
<keyword evidence="5" id="KW-1185">Reference proteome</keyword>
<dbReference type="Pfam" id="PF13358">
    <property type="entry name" value="DDE_3"/>
    <property type="match status" value="1"/>
</dbReference>
<sequence length="296" mass="34662">MLLDTTGVARAVAIADAGYSQRRIVRMLGVPRTTVRDTIRRFRQTGLYTRRPGQGRHRCTSTRDDRFVVSDVLRNRFCTATEARTRLFEVRNVSVSERTIRWKLAERNLRAFRPARALQLLPQHRRPRLAFAREYGNWTMEQWKNVLFSNESRIALRGPDGRQRVYRRKKERFTPCAMTETVGYQGGSIMIWGGISYEARTELVIFDRGSVNAQRYVEEVLQDHVITFTTFIGENFRLMHDNARCHVARSFTEYFDEAGIQTLPWPARSPDLNPIQYTFGTILKDVFEQDYQRLRA</sequence>
<dbReference type="AlphaFoldDB" id="A0AAU9UNS7"/>
<dbReference type="InterPro" id="IPR038717">
    <property type="entry name" value="Tc1-like_DDE_dom"/>
</dbReference>
<dbReference type="InterPro" id="IPR036397">
    <property type="entry name" value="RNaseH_sf"/>
</dbReference>
<dbReference type="SUPFAM" id="SSF46689">
    <property type="entry name" value="Homeodomain-like"/>
    <property type="match status" value="1"/>
</dbReference>
<dbReference type="EMBL" id="CAKOGL010000023">
    <property type="protein sequence ID" value="CAH2100838.1"/>
    <property type="molecule type" value="Genomic_DNA"/>
</dbReference>
<feature type="domain" description="Tc1-like transposase DDE" evidence="3">
    <location>
        <begin position="146"/>
        <end position="290"/>
    </location>
</feature>
<dbReference type="InterPro" id="IPR009057">
    <property type="entry name" value="Homeodomain-like_sf"/>
</dbReference>
<dbReference type="GO" id="GO:0005634">
    <property type="term" value="C:nucleus"/>
    <property type="evidence" value="ECO:0007669"/>
    <property type="project" value="UniProtKB-SubCell"/>
</dbReference>
<gene>
    <name evidence="4" type="ORF">EEDITHA_LOCUS15654</name>
</gene>
<dbReference type="GO" id="GO:0003677">
    <property type="term" value="F:DNA binding"/>
    <property type="evidence" value="ECO:0007669"/>
    <property type="project" value="InterPro"/>
</dbReference>
<evidence type="ECO:0008006" key="6">
    <source>
        <dbReference type="Google" id="ProtNLM"/>
    </source>
</evidence>
<dbReference type="GO" id="GO:0006313">
    <property type="term" value="P:DNA transposition"/>
    <property type="evidence" value="ECO:0007669"/>
    <property type="project" value="InterPro"/>
</dbReference>
<comment type="subcellular location">
    <subcellularLocation>
        <location evidence="1">Nucleus</location>
    </subcellularLocation>
</comment>
<evidence type="ECO:0000259" key="2">
    <source>
        <dbReference type="Pfam" id="PF01498"/>
    </source>
</evidence>